<dbReference type="Proteomes" id="UP001213681">
    <property type="component" value="Unassembled WGS sequence"/>
</dbReference>
<name>A0AAD6BYG2_9EURO</name>
<dbReference type="InterPro" id="IPR004843">
    <property type="entry name" value="Calcineurin-like_PHP"/>
</dbReference>
<sequence>MNNHLLPYPYNLSHPPTWLEHLLQPLTLLLLSTWPKQSKPQTPPTPPISLQNTGDDTTLPPIRIICISDTHNTTPPLPPGDILIHSGDLTAHGTLDEIQAQLHWLSSQPHLHKIIIAGNHDILLDETCDTKFLTRTENSAEARKNLDWGGIKYLQDESIALSIPTSNPETETTNPEHPPQQSRTLKIYGSPQTPECGTFAFQYPAIRDIWTNKVTANTDILLVHGPPALYGDCDGEIEGQSGRVKVKGDGYLLREIRRVKPRMVDWLDGLKMGWDRYGVGVGFGGLARAFWDMVFAKGSEGGVEETLVVNAAISRGGRETEDKSAIAINF</sequence>
<dbReference type="Gene3D" id="3.60.21.10">
    <property type="match status" value="1"/>
</dbReference>
<accession>A0AAD6BYG2</accession>
<dbReference type="InterPro" id="IPR029052">
    <property type="entry name" value="Metallo-depent_PP-like"/>
</dbReference>
<evidence type="ECO:0000259" key="1">
    <source>
        <dbReference type="Pfam" id="PF00149"/>
    </source>
</evidence>
<dbReference type="EMBL" id="JAPVEA010000008">
    <property type="protein sequence ID" value="KAJ5438458.1"/>
    <property type="molecule type" value="Genomic_DNA"/>
</dbReference>
<dbReference type="Pfam" id="PF00149">
    <property type="entry name" value="Metallophos"/>
    <property type="match status" value="1"/>
</dbReference>
<reference evidence="2" key="1">
    <citation type="submission" date="2022-12" db="EMBL/GenBank/DDBJ databases">
        <authorList>
            <person name="Petersen C."/>
        </authorList>
    </citation>
    <scope>NUCLEOTIDE SEQUENCE</scope>
    <source>
        <strain evidence="2">IBT 16125</strain>
    </source>
</reference>
<dbReference type="RefSeq" id="XP_056761687.1">
    <property type="nucleotide sequence ID" value="XM_056912838.1"/>
</dbReference>
<dbReference type="InterPro" id="IPR051693">
    <property type="entry name" value="UPF0046_metallophosphoest"/>
</dbReference>
<feature type="domain" description="Calcineurin-like phosphoesterase" evidence="1">
    <location>
        <begin position="63"/>
        <end position="231"/>
    </location>
</feature>
<dbReference type="SUPFAM" id="SSF56300">
    <property type="entry name" value="Metallo-dependent phosphatases"/>
    <property type="match status" value="1"/>
</dbReference>
<proteinExistence type="predicted"/>
<organism evidence="2 3">
    <name type="scientific">Penicillium daleae</name>
    <dbReference type="NCBI Taxonomy" id="63821"/>
    <lineage>
        <taxon>Eukaryota</taxon>
        <taxon>Fungi</taxon>
        <taxon>Dikarya</taxon>
        <taxon>Ascomycota</taxon>
        <taxon>Pezizomycotina</taxon>
        <taxon>Eurotiomycetes</taxon>
        <taxon>Eurotiomycetidae</taxon>
        <taxon>Eurotiales</taxon>
        <taxon>Aspergillaceae</taxon>
        <taxon>Penicillium</taxon>
    </lineage>
</organism>
<dbReference type="PANTHER" id="PTHR12905">
    <property type="entry name" value="METALLOPHOSPHOESTERASE"/>
    <property type="match status" value="1"/>
</dbReference>
<comment type="caution">
    <text evidence="2">The sequence shown here is derived from an EMBL/GenBank/DDBJ whole genome shotgun (WGS) entry which is preliminary data.</text>
</comment>
<reference evidence="2" key="2">
    <citation type="journal article" date="2023" name="IMA Fungus">
        <title>Comparative genomic study of the Penicillium genus elucidates a diverse pangenome and 15 lateral gene transfer events.</title>
        <authorList>
            <person name="Petersen C."/>
            <person name="Sorensen T."/>
            <person name="Nielsen M.R."/>
            <person name="Sondergaard T.E."/>
            <person name="Sorensen J.L."/>
            <person name="Fitzpatrick D.A."/>
            <person name="Frisvad J.C."/>
            <person name="Nielsen K.L."/>
        </authorList>
    </citation>
    <scope>NUCLEOTIDE SEQUENCE</scope>
    <source>
        <strain evidence="2">IBT 16125</strain>
    </source>
</reference>
<dbReference type="GO" id="GO:0016787">
    <property type="term" value="F:hydrolase activity"/>
    <property type="evidence" value="ECO:0007669"/>
    <property type="project" value="InterPro"/>
</dbReference>
<dbReference type="GeneID" id="81603081"/>
<keyword evidence="3" id="KW-1185">Reference proteome</keyword>
<dbReference type="AlphaFoldDB" id="A0AAD6BYG2"/>
<evidence type="ECO:0000313" key="3">
    <source>
        <dbReference type="Proteomes" id="UP001213681"/>
    </source>
</evidence>
<evidence type="ECO:0000313" key="2">
    <source>
        <dbReference type="EMBL" id="KAJ5438458.1"/>
    </source>
</evidence>
<protein>
    <recommendedName>
        <fullName evidence="1">Calcineurin-like phosphoesterase domain-containing protein</fullName>
    </recommendedName>
</protein>
<gene>
    <name evidence="2" type="ORF">N7458_009456</name>
</gene>
<dbReference type="PANTHER" id="PTHR12905:SF18">
    <property type="entry name" value="ESTER HYDROLASE, PUTATIVE (AFU_ORTHOLOGUE AFUA_4G03130)-RELATED"/>
    <property type="match status" value="1"/>
</dbReference>